<gene>
    <name evidence="2" type="ORF">BKH28_06815</name>
</gene>
<dbReference type="AlphaFoldDB" id="A0A1Q8VN58"/>
<protein>
    <submittedName>
        <fullName evidence="2">FMN reductase</fullName>
    </submittedName>
</protein>
<dbReference type="InterPro" id="IPR036291">
    <property type="entry name" value="NAD(P)-bd_dom_sf"/>
</dbReference>
<name>A0A1Q8VN58_9ACTO</name>
<proteinExistence type="predicted"/>
<dbReference type="PANTHER" id="PTHR43355:SF2">
    <property type="entry name" value="FLAVIN REDUCTASE (NADPH)"/>
    <property type="match status" value="1"/>
</dbReference>
<dbReference type="Proteomes" id="UP000186394">
    <property type="component" value="Unassembled WGS sequence"/>
</dbReference>
<sequence length="203" mass="20905">MKITVIGGTGMVGSATVTEAAGRGHEVVSASRSGRHAEGATQDVTLTLADTQAVVDLINSSDATVITVSAGRGESAQPVIDAHRALIAAAPTGRLIVVVGAGSLLTPNGTRLVDTPGFPEEYKTEALAFAEVLDLYREAGSALNWTLLSPAPEFTDKPRTGTYTEGGDQPAGGEISVADFAVALVDEAEKDAHRGHRWTIANA</sequence>
<dbReference type="InterPro" id="IPR016040">
    <property type="entry name" value="NAD(P)-bd_dom"/>
</dbReference>
<dbReference type="RefSeq" id="WP_075418092.1">
    <property type="nucleotide sequence ID" value="NZ_MSKL01000015.1"/>
</dbReference>
<dbReference type="SUPFAM" id="SSF51735">
    <property type="entry name" value="NAD(P)-binding Rossmann-fold domains"/>
    <property type="match status" value="1"/>
</dbReference>
<dbReference type="Gene3D" id="3.40.50.720">
    <property type="entry name" value="NAD(P)-binding Rossmann-like Domain"/>
    <property type="match status" value="1"/>
</dbReference>
<dbReference type="OrthoDB" id="3191258at2"/>
<evidence type="ECO:0000313" key="3">
    <source>
        <dbReference type="Proteomes" id="UP000186394"/>
    </source>
</evidence>
<dbReference type="InterPro" id="IPR051606">
    <property type="entry name" value="Polyketide_Oxido-like"/>
</dbReference>
<evidence type="ECO:0000259" key="1">
    <source>
        <dbReference type="Pfam" id="PF13460"/>
    </source>
</evidence>
<dbReference type="Pfam" id="PF13460">
    <property type="entry name" value="NAD_binding_10"/>
    <property type="match status" value="1"/>
</dbReference>
<dbReference type="PANTHER" id="PTHR43355">
    <property type="entry name" value="FLAVIN REDUCTASE (NADPH)"/>
    <property type="match status" value="1"/>
</dbReference>
<dbReference type="GO" id="GO:0016646">
    <property type="term" value="F:oxidoreductase activity, acting on the CH-NH group of donors, NAD or NADP as acceptor"/>
    <property type="evidence" value="ECO:0007669"/>
    <property type="project" value="TreeGrafter"/>
</dbReference>
<organism evidence="2 3">
    <name type="scientific">Actinomyces oris</name>
    <dbReference type="NCBI Taxonomy" id="544580"/>
    <lineage>
        <taxon>Bacteria</taxon>
        <taxon>Bacillati</taxon>
        <taxon>Actinomycetota</taxon>
        <taxon>Actinomycetes</taxon>
        <taxon>Actinomycetales</taxon>
        <taxon>Actinomycetaceae</taxon>
        <taxon>Actinomyces</taxon>
    </lineage>
</organism>
<accession>A0A1Q8VN58</accession>
<evidence type="ECO:0000313" key="2">
    <source>
        <dbReference type="EMBL" id="OLO49508.1"/>
    </source>
</evidence>
<feature type="domain" description="NAD(P)-binding" evidence="1">
    <location>
        <begin position="7"/>
        <end position="187"/>
    </location>
</feature>
<comment type="caution">
    <text evidence="2">The sequence shown here is derived from an EMBL/GenBank/DDBJ whole genome shotgun (WGS) entry which is preliminary data.</text>
</comment>
<reference evidence="2 3" key="1">
    <citation type="submission" date="2016-12" db="EMBL/GenBank/DDBJ databases">
        <title>Genomic comparison of strains in the 'Actinomyces naeslundii' group.</title>
        <authorList>
            <person name="Mughal S.R."/>
            <person name="Do T."/>
            <person name="Gilbert S.C."/>
            <person name="Witherden E.A."/>
            <person name="Didelot X."/>
            <person name="Beighton D."/>
        </authorList>
    </citation>
    <scope>NUCLEOTIDE SEQUENCE [LARGE SCALE GENOMIC DNA]</scope>
    <source>
        <strain evidence="2 3">P6N</strain>
    </source>
</reference>
<dbReference type="EMBL" id="MSKL01000015">
    <property type="protein sequence ID" value="OLO49508.1"/>
    <property type="molecule type" value="Genomic_DNA"/>
</dbReference>